<evidence type="ECO:0000313" key="2">
    <source>
        <dbReference type="Proteomes" id="UP000828941"/>
    </source>
</evidence>
<keyword evidence="2" id="KW-1185">Reference proteome</keyword>
<proteinExistence type="predicted"/>
<dbReference type="EMBL" id="CM039426">
    <property type="protein sequence ID" value="KAI4357553.1"/>
    <property type="molecule type" value="Genomic_DNA"/>
</dbReference>
<reference evidence="1 2" key="1">
    <citation type="journal article" date="2022" name="DNA Res.">
        <title>Chromosomal-level genome assembly of the orchid tree Bauhinia variegata (Leguminosae; Cercidoideae) supports the allotetraploid origin hypothesis of Bauhinia.</title>
        <authorList>
            <person name="Zhong Y."/>
            <person name="Chen Y."/>
            <person name="Zheng D."/>
            <person name="Pang J."/>
            <person name="Liu Y."/>
            <person name="Luo S."/>
            <person name="Meng S."/>
            <person name="Qian L."/>
            <person name="Wei D."/>
            <person name="Dai S."/>
            <person name="Zhou R."/>
        </authorList>
    </citation>
    <scope>NUCLEOTIDE SEQUENCE [LARGE SCALE GENOMIC DNA]</scope>
    <source>
        <strain evidence="1">BV-YZ2020</strain>
    </source>
</reference>
<protein>
    <submittedName>
        <fullName evidence="1">Uncharacterized protein</fullName>
    </submittedName>
</protein>
<dbReference type="Proteomes" id="UP000828941">
    <property type="component" value="Chromosome 1"/>
</dbReference>
<organism evidence="1 2">
    <name type="scientific">Bauhinia variegata</name>
    <name type="common">Purple orchid tree</name>
    <name type="synonym">Phanera variegata</name>
    <dbReference type="NCBI Taxonomy" id="167791"/>
    <lineage>
        <taxon>Eukaryota</taxon>
        <taxon>Viridiplantae</taxon>
        <taxon>Streptophyta</taxon>
        <taxon>Embryophyta</taxon>
        <taxon>Tracheophyta</taxon>
        <taxon>Spermatophyta</taxon>
        <taxon>Magnoliopsida</taxon>
        <taxon>eudicotyledons</taxon>
        <taxon>Gunneridae</taxon>
        <taxon>Pentapetalae</taxon>
        <taxon>rosids</taxon>
        <taxon>fabids</taxon>
        <taxon>Fabales</taxon>
        <taxon>Fabaceae</taxon>
        <taxon>Cercidoideae</taxon>
        <taxon>Cercideae</taxon>
        <taxon>Bauhiniinae</taxon>
        <taxon>Bauhinia</taxon>
    </lineage>
</organism>
<comment type="caution">
    <text evidence="1">The sequence shown here is derived from an EMBL/GenBank/DDBJ whole genome shotgun (WGS) entry which is preliminary data.</text>
</comment>
<accession>A0ACB9Q9U1</accession>
<evidence type="ECO:0000313" key="1">
    <source>
        <dbReference type="EMBL" id="KAI4357553.1"/>
    </source>
</evidence>
<sequence>MERDNNTATATATGAAMAATVAGSGNNMKQGPVHSQVIKIKREIEKLKHPSLQQPEMRRVILREISRQRSLSPLGLAARERAIPVGN</sequence>
<gene>
    <name evidence="1" type="ORF">L6164_001493</name>
</gene>
<name>A0ACB9Q9U1_BAUVA</name>